<dbReference type="EMBL" id="MF600313">
    <property type="protein sequence ID" value="AVN58546.1"/>
    <property type="molecule type" value="Genomic_DNA"/>
</dbReference>
<geneLocation type="plasmid" evidence="2">
    <name>pCBMA213_1</name>
</geneLocation>
<reference evidence="2" key="1">
    <citation type="journal article" date="2018" name="Front. Microbiol.">
        <title>Beyond the Limits: tRNA Array Units in Mycobacterium Genomes.</title>
        <authorList>
            <person name="Morgado S.M."/>
            <person name="Vicente A.C."/>
        </authorList>
    </citation>
    <scope>NUCLEOTIDE SEQUENCE</scope>
    <source>
        <strain evidence="2">CBMA 213</strain>
        <plasmid evidence="2">pCBMA213_1</plasmid>
    </source>
</reference>
<organism evidence="2">
    <name type="scientific">Mycolicibacterium sp. CBMA 213</name>
    <dbReference type="NCBI Taxonomy" id="1968788"/>
    <lineage>
        <taxon>Bacteria</taxon>
        <taxon>Bacillati</taxon>
        <taxon>Actinomycetota</taxon>
        <taxon>Actinomycetes</taxon>
        <taxon>Mycobacteriales</taxon>
        <taxon>Mycobacteriaceae</taxon>
        <taxon>Mycolicibacterium</taxon>
    </lineage>
</organism>
<sequence length="85" mass="9308">MAKHRREHHAASAHPSGLTVGRAARSRSPWTAECALRNQPVTELQMHDSLHVCTDRADLRGIRSTPAFPGASMRELCPSPVVTAR</sequence>
<dbReference type="AlphaFoldDB" id="A0A343VRM2"/>
<name>A0A343VRM2_9MYCO</name>
<evidence type="ECO:0000256" key="1">
    <source>
        <dbReference type="SAM" id="MobiDB-lite"/>
    </source>
</evidence>
<accession>A0A343VRM2</accession>
<evidence type="ECO:0000313" key="2">
    <source>
        <dbReference type="EMBL" id="AVN58546.1"/>
    </source>
</evidence>
<proteinExistence type="predicted"/>
<protein>
    <submittedName>
        <fullName evidence="2">Uncharacterized protein</fullName>
    </submittedName>
</protein>
<gene>
    <name evidence="2" type="ORF">B5P44_p00251</name>
</gene>
<keyword evidence="2" id="KW-0614">Plasmid</keyword>
<feature type="region of interest" description="Disordered" evidence="1">
    <location>
        <begin position="1"/>
        <end position="24"/>
    </location>
</feature>